<protein>
    <submittedName>
        <fullName evidence="1">Uncharacterized protein</fullName>
    </submittedName>
</protein>
<dbReference type="STRING" id="680198.SCAB_64641"/>
<dbReference type="EMBL" id="FN554889">
    <property type="protein sequence ID" value="CBG73467.1"/>
    <property type="molecule type" value="Genomic_DNA"/>
</dbReference>
<keyword evidence="2" id="KW-1185">Reference proteome</keyword>
<gene>
    <name evidence="1" type="ordered locus">SCAB_64641</name>
</gene>
<accession>C9ZE35</accession>
<dbReference type="RefSeq" id="WP_013004024.1">
    <property type="nucleotide sequence ID" value="NC_013929.1"/>
</dbReference>
<dbReference type="AlphaFoldDB" id="C9ZE35"/>
<sequence>MTREERHRILSPAEIADAQGQARRAVSTVGIPRELIDRLRPILAPAAKAIAADEIASPAKAA</sequence>
<dbReference type="GeneID" id="24313294"/>
<organism evidence="1 2">
    <name type="scientific">Streptomyces scabiei (strain 87.22)</name>
    <dbReference type="NCBI Taxonomy" id="680198"/>
    <lineage>
        <taxon>Bacteria</taxon>
        <taxon>Bacillati</taxon>
        <taxon>Actinomycetota</taxon>
        <taxon>Actinomycetes</taxon>
        <taxon>Kitasatosporales</taxon>
        <taxon>Streptomycetaceae</taxon>
        <taxon>Streptomyces</taxon>
    </lineage>
</organism>
<reference evidence="1 2" key="1">
    <citation type="journal article" date="2010" name="Mol. Plant Microbe Interact.">
        <title>Streptomyces scabies 87-22 contains a coronafacic acid-like biosynthetic cluster that contributes to plant-microbe interactions.</title>
        <authorList>
            <person name="Bignell D.R."/>
            <person name="Seipke R.F."/>
            <person name="Huguet-Tapia J.C."/>
            <person name="Chambers A.H."/>
            <person name="Parry R.J."/>
            <person name="Loria R."/>
        </authorList>
    </citation>
    <scope>NUCLEOTIDE SEQUENCE [LARGE SCALE GENOMIC DNA]</scope>
    <source>
        <strain evidence="1 2">87.22</strain>
    </source>
</reference>
<dbReference type="Proteomes" id="UP000001444">
    <property type="component" value="Chromosome"/>
</dbReference>
<evidence type="ECO:0000313" key="2">
    <source>
        <dbReference type="Proteomes" id="UP000001444"/>
    </source>
</evidence>
<evidence type="ECO:0000313" key="1">
    <source>
        <dbReference type="EMBL" id="CBG73467.1"/>
    </source>
</evidence>
<proteinExistence type="predicted"/>
<dbReference type="HOGENOM" id="CLU_2902514_0_0_11"/>
<name>C9ZE35_STRSW</name>
<dbReference type="KEGG" id="scb:SCAB_64641"/>